<evidence type="ECO:0008006" key="4">
    <source>
        <dbReference type="Google" id="ProtNLM"/>
    </source>
</evidence>
<feature type="signal peptide" evidence="1">
    <location>
        <begin position="1"/>
        <end position="18"/>
    </location>
</feature>
<dbReference type="InterPro" id="IPR013784">
    <property type="entry name" value="Carb-bd-like_fold"/>
</dbReference>
<accession>A0A376G013</accession>
<dbReference type="GO" id="GO:0030246">
    <property type="term" value="F:carbohydrate binding"/>
    <property type="evidence" value="ECO:0007669"/>
    <property type="project" value="InterPro"/>
</dbReference>
<dbReference type="SUPFAM" id="SSF56935">
    <property type="entry name" value="Porins"/>
    <property type="match status" value="1"/>
</dbReference>
<protein>
    <recommendedName>
        <fullName evidence="4">TonB-dependent receptor</fullName>
    </recommendedName>
</protein>
<sequence length="911" mass="102781">MNKLLLSLSVFAATVAMAQAQTKVTGVAKNAATGEEVYNLTVRLDGGAVSDAAITDRIGYFQFVDIPDGTYKLQVYGVGYDPYEKEITVAGQKELDLGDIKLTFNPNTAEVGIITLTDDELSDDESSTASNSGLLQSSRDVFARVSAYELGSYWFKPRGLDNKYNDVLFNGVRMNKMDNGRATFNNWGGLNDVTRRPDELTYGIEPSNYAFGDLGGVTNFDTRPSTMRKGVSLAYSSTNRSYRNRVMATYNTGLMDNGWAFMVSGSRRWAEEGIIEGTFYDAYAYYLGVEKKFNEKHTLNFTSFGAPTRRSTGSPNTQEVVDMMGIYYNSYWGWQDGEKRNERVKKTFEPINMLTHHWNINNKSKLTTTVSYQFGKESSSRLDWFAGNNPSPVYYRNLPSYFAYSGASQSAINNQTELWRSGQISQIDWTSLYEANINNAGRSVYWLTADVNEDKTATAYTNFQTELAPNIDLTIAASYQNTKSQLYREIQDLLGGQYVENKDNFTHARFNILDPDYQPTKGQRQGYNYEINRDYADLFAQSKIKGKFLDVTIGMKAALTKFYRDGKWMHESYQTTSYGKSKTYDFLDFGVKSNFLVKLDGRNFIQANVMYQTEAPTSDEIFPNARVTNVTVDGVKSAKIFSSDLSYILRAPRIKARATAFYTRTKDEIEKAFGYIDGANDQVFVTEVMTGVGKEYLGTELAIEAQVLPVLTLSAVASIGQYLYKDNPNYNLYSDDYSNDALPYRNFGTAYLKNYKVGSGPQSGFTLSAEYRDPKFWWIGASGNLLANNYIDPAAYRRTVNFFTKSEAEGGELLDVNNEDLKKILKQEKLSNEIMLNINMGKTFRIGKYSAGISGTINNVLNNKNYVTGGFEQLRIGNYEKAIDTNYRTLFGPKMFYGMGTTYFANIYFRF</sequence>
<dbReference type="RefSeq" id="WP_114998065.1">
    <property type="nucleotide sequence ID" value="NZ_UFXS01000001.1"/>
</dbReference>
<keyword evidence="1" id="KW-0732">Signal</keyword>
<evidence type="ECO:0000313" key="3">
    <source>
        <dbReference type="Proteomes" id="UP000254737"/>
    </source>
</evidence>
<reference evidence="2 3" key="1">
    <citation type="submission" date="2018-06" db="EMBL/GenBank/DDBJ databases">
        <authorList>
            <consortium name="Pathogen Informatics"/>
            <person name="Doyle S."/>
        </authorList>
    </citation>
    <scope>NUCLEOTIDE SEQUENCE [LARGE SCALE GENOMIC DNA]</scope>
    <source>
        <strain evidence="2 3">NCTC13456</strain>
    </source>
</reference>
<organism evidence="2 3">
    <name type="scientific">Empedobacter falsenii</name>
    <dbReference type="NCBI Taxonomy" id="343874"/>
    <lineage>
        <taxon>Bacteria</taxon>
        <taxon>Pseudomonadati</taxon>
        <taxon>Bacteroidota</taxon>
        <taxon>Flavobacteriia</taxon>
        <taxon>Flavobacteriales</taxon>
        <taxon>Weeksellaceae</taxon>
        <taxon>Empedobacter</taxon>
    </lineage>
</organism>
<evidence type="ECO:0000313" key="2">
    <source>
        <dbReference type="EMBL" id="STD52970.1"/>
    </source>
</evidence>
<dbReference type="Gene3D" id="2.60.40.1120">
    <property type="entry name" value="Carboxypeptidase-like, regulatory domain"/>
    <property type="match status" value="1"/>
</dbReference>
<evidence type="ECO:0000256" key="1">
    <source>
        <dbReference type="SAM" id="SignalP"/>
    </source>
</evidence>
<dbReference type="STRING" id="343874.GCA_000805695_02644"/>
<dbReference type="AlphaFoldDB" id="A0A376G013"/>
<name>A0A376G013_9FLAO</name>
<gene>
    <name evidence="2" type="ORF">NCTC13456_00184</name>
</gene>
<dbReference type="SUPFAM" id="SSF49452">
    <property type="entry name" value="Starch-binding domain-like"/>
    <property type="match status" value="1"/>
</dbReference>
<proteinExistence type="predicted"/>
<feature type="chain" id="PRO_5017077010" description="TonB-dependent receptor" evidence="1">
    <location>
        <begin position="19"/>
        <end position="911"/>
    </location>
</feature>
<dbReference type="Pfam" id="PF13620">
    <property type="entry name" value="CarboxypepD_reg"/>
    <property type="match status" value="1"/>
</dbReference>
<dbReference type="Proteomes" id="UP000254737">
    <property type="component" value="Unassembled WGS sequence"/>
</dbReference>
<dbReference type="EMBL" id="UFXS01000001">
    <property type="protein sequence ID" value="STD52970.1"/>
    <property type="molecule type" value="Genomic_DNA"/>
</dbReference>